<dbReference type="Gene3D" id="2.130.10.10">
    <property type="entry name" value="YVTN repeat-like/Quinoprotein amine dehydrogenase"/>
    <property type="match status" value="1"/>
</dbReference>
<keyword evidence="3" id="KW-1185">Reference proteome</keyword>
<protein>
    <recommendedName>
        <fullName evidence="1">Pyrrolo-quinoline quinone repeat domain-containing protein</fullName>
    </recommendedName>
</protein>
<evidence type="ECO:0000259" key="1">
    <source>
        <dbReference type="Pfam" id="PF13360"/>
    </source>
</evidence>
<organism evidence="2 3">
    <name type="scientific">Nibricoccus aquaticus</name>
    <dbReference type="NCBI Taxonomy" id="2576891"/>
    <lineage>
        <taxon>Bacteria</taxon>
        <taxon>Pseudomonadati</taxon>
        <taxon>Verrucomicrobiota</taxon>
        <taxon>Opitutia</taxon>
        <taxon>Opitutales</taxon>
        <taxon>Opitutaceae</taxon>
        <taxon>Nibricoccus</taxon>
    </lineage>
</organism>
<name>A0A290QGK9_9BACT</name>
<feature type="domain" description="Pyrrolo-quinoline quinone repeat" evidence="1">
    <location>
        <begin position="120"/>
        <end position="215"/>
    </location>
</feature>
<dbReference type="Proteomes" id="UP000217265">
    <property type="component" value="Chromosome"/>
</dbReference>
<reference evidence="2 3" key="1">
    <citation type="submission" date="2017-09" db="EMBL/GenBank/DDBJ databases">
        <title>Complete genome sequence of Verrucomicrobial strain HZ-65, isolated from freshwater.</title>
        <authorList>
            <person name="Choi A."/>
        </authorList>
    </citation>
    <scope>NUCLEOTIDE SEQUENCE [LARGE SCALE GENOMIC DNA]</scope>
    <source>
        <strain evidence="2 3">HZ-65</strain>
    </source>
</reference>
<dbReference type="InterPro" id="IPR015943">
    <property type="entry name" value="WD40/YVTN_repeat-like_dom_sf"/>
</dbReference>
<evidence type="ECO:0000313" key="3">
    <source>
        <dbReference type="Proteomes" id="UP000217265"/>
    </source>
</evidence>
<dbReference type="KEGG" id="vbh:CMV30_11110"/>
<dbReference type="AlphaFoldDB" id="A0A290QGK9"/>
<dbReference type="Pfam" id="PF13360">
    <property type="entry name" value="PQQ_2"/>
    <property type="match status" value="1"/>
</dbReference>
<sequence length="279" mass="30878">MFIVRDGKVVWSYSIKLKSPSGGIQEYSDATMLSNGSVVFARMSGATLISAAKEVLWSYDAPKGFEVHVAQPLGLDRVMIIQNGNPAKMMIFDLTTNTVEKEFVLPTGNPSATHGHFRRARITSAGTLIASHMDNNKVAEYDMTGKEIWSYAVPSPWAAVRLKTGNTLLTSNKGFVREVNPKGETVWELTQQDVPEIRLFSLQEANRLANGNTVISNWCPNGLKNPKDWPTSVQVFEVSPDKKLVWALREWTEPANLGPATVIQLLDEPGIPENGDHQR</sequence>
<dbReference type="InterPro" id="IPR011047">
    <property type="entry name" value="Quinoprotein_ADH-like_sf"/>
</dbReference>
<evidence type="ECO:0000313" key="2">
    <source>
        <dbReference type="EMBL" id="ATC64458.1"/>
    </source>
</evidence>
<dbReference type="EMBL" id="CP023344">
    <property type="protein sequence ID" value="ATC64458.1"/>
    <property type="molecule type" value="Genomic_DNA"/>
</dbReference>
<accession>A0A290QGK9</accession>
<gene>
    <name evidence="2" type="ORF">CMV30_11110</name>
</gene>
<dbReference type="InterPro" id="IPR002372">
    <property type="entry name" value="PQQ_rpt_dom"/>
</dbReference>
<dbReference type="SUPFAM" id="SSF50998">
    <property type="entry name" value="Quinoprotein alcohol dehydrogenase-like"/>
    <property type="match status" value="1"/>
</dbReference>
<proteinExistence type="predicted"/>